<gene>
    <name evidence="1" type="ORF">MRB53_004476</name>
</gene>
<comment type="caution">
    <text evidence="1">The sequence shown here is derived from an EMBL/GenBank/DDBJ whole genome shotgun (WGS) entry which is preliminary data.</text>
</comment>
<sequence length="1037" mass="115819">MAGGDVGATGDGTPQRKTISPYDMTSLDNPGLLITQVQLKGENYDEWARSFRTALRARKKFGFIDGTIKQPDDDSKDLEDWWTINSLLVSWIRNTIEPTLRSTISHVEIAKDLWNDIKDRFSITNGPRIQQLKSSLGECKQKGMTIVDYYGRLKQLWDELGNYEQLPTCKCGKCTCNLGSVLEKKREDEKVHLFLMGLDDNVYGTVRSNILAQDPLPSMNKVYSLLIQEERVKTITRGKEEREDIMALTTRARVVGRDNTMVCSHCKKTGHESENCFALIGYPEWWGDRPRNDIKGGGRGRGQTSCRGGGRGQPRAYAAQTRTVVPSGSTSTSIETETAPLPGLNEEQWQTLLQMLSGSKSAASEKMTGKPWIIDTGASEHMTGTFSNLHDAKEITPCLVGLPDGRSTAATKEGSMFLAGNLCLKHVLYVPGLTCNLISVSQLTDHYNCLVQFTNNLCVVQDRTTRMLIGAGERRDGLYYFRGMTQVQAMKATSGVSLDVWHKRLGHPSLKVTKLVPGVSVKENKDRLEKNCEVCQRAKQTRDKFPVSEHKASSIFELIHCDLWGPYNTPSSCGATYFLTIVDDYSRSVWVYLLVDKTETRDKFASRSRRCVFVGYPYGQKGWRLYDLDKCEYFVSRDVVFSENVFPFADPSPPVCEGAVEMNDDDFGDDLMPKARGGHVGSVTDTTSLPLTTGEVVLPSSAASGSTSEPHRDDSGQRTNQGEETEVLGRGQRRKETSVKLRDFVIHTVQTLSPSVTAPASRHSSAVGTLFLSPISLKPPTFSIPMQYNSTVLFLSKKEKEKEKNMFLCRNTGMKEVMSSNGIGIVRFFKGENLLITGATGFLGKDLASRSLQMPQRNSWRVLSVFHVEQVSSLVGDVRKDDLDIEVDLAEEIAREVDIIVNFAANTTFDERYDVALDTNTRGPSRLMRFAQRCKKLKLFQHVSTAYVNGQREGRVLERPFHMGESIARERLTTESSANSLPELDVEAEMELIGASQENLMAKKMKEMGLDSCSLTEQGCLGGKTPVVLQRPWERWW</sequence>
<protein>
    <submittedName>
        <fullName evidence="1">Uncharacterized protein</fullName>
    </submittedName>
</protein>
<keyword evidence="2" id="KW-1185">Reference proteome</keyword>
<dbReference type="Proteomes" id="UP001234297">
    <property type="component" value="Chromosome 2"/>
</dbReference>
<name>A0ACC2MAW2_PERAE</name>
<accession>A0ACC2MAW2</accession>
<proteinExistence type="predicted"/>
<organism evidence="1 2">
    <name type="scientific">Persea americana</name>
    <name type="common">Avocado</name>
    <dbReference type="NCBI Taxonomy" id="3435"/>
    <lineage>
        <taxon>Eukaryota</taxon>
        <taxon>Viridiplantae</taxon>
        <taxon>Streptophyta</taxon>
        <taxon>Embryophyta</taxon>
        <taxon>Tracheophyta</taxon>
        <taxon>Spermatophyta</taxon>
        <taxon>Magnoliopsida</taxon>
        <taxon>Magnoliidae</taxon>
        <taxon>Laurales</taxon>
        <taxon>Lauraceae</taxon>
        <taxon>Persea</taxon>
    </lineage>
</organism>
<evidence type="ECO:0000313" key="2">
    <source>
        <dbReference type="Proteomes" id="UP001234297"/>
    </source>
</evidence>
<evidence type="ECO:0000313" key="1">
    <source>
        <dbReference type="EMBL" id="KAJ8642728.1"/>
    </source>
</evidence>
<reference evidence="1 2" key="1">
    <citation type="journal article" date="2022" name="Hortic Res">
        <title>A haplotype resolved chromosomal level avocado genome allows analysis of novel avocado genes.</title>
        <authorList>
            <person name="Nath O."/>
            <person name="Fletcher S.J."/>
            <person name="Hayward A."/>
            <person name="Shaw L.M."/>
            <person name="Masouleh A.K."/>
            <person name="Furtado A."/>
            <person name="Henry R.J."/>
            <person name="Mitter N."/>
        </authorList>
    </citation>
    <scope>NUCLEOTIDE SEQUENCE [LARGE SCALE GENOMIC DNA]</scope>
    <source>
        <strain evidence="2">cv. Hass</strain>
    </source>
</reference>
<dbReference type="EMBL" id="CM056810">
    <property type="protein sequence ID" value="KAJ8642728.1"/>
    <property type="molecule type" value="Genomic_DNA"/>
</dbReference>